<sequence length="544" mass="62307">MQQGRRRNEALISSLSSTWKFGATSGDNGLQGISSHGKRRYRTRMAIMRIYRRSVAALALLLIFCVLLLLTFRAIARNRDEIDVLHLSENEPPRQRQLHLLVPATGSNLYLCQLLLTATLAGYPEPVLLGLGNDREYRGTSWSYIFKISETLNYLNSLPTSADNDIALMLDAYDVWFLVRPEVLISRYFDVIEQANARLRKRSIHGIPTGGERVRDSVLFGADKLCYPTNDTSRPACGAVPNPPTPEYPRAVRSRIPYESVPPRWLNSGTIMGPVKDLGRVFSATMALVEQRHDLERPEWRVMDQLYFSDIWGLQEVERTNLEARAGASGWLTSPSRILNFNRGQNIEPTEYHITVDYAEELFQTAYGNSPYLIWQNFSNLEQVDDEEESRALAKTSRAPAFPEDIASSRPPFSPEALEADLPQNAIWQNLRLGVNIATRRVFALFHMTVEKQYRDEWWPQLWFHPHSKALFEAARHMRLNSISKYQEPLENIAYVHGVQWVKGRSTYEAGEDNWEDASAWDVDGKPLHWQRLCGSYNDSLFLQ</sequence>
<organism evidence="1 2">
    <name type="scientific">Vermiconidia calcicola</name>
    <dbReference type="NCBI Taxonomy" id="1690605"/>
    <lineage>
        <taxon>Eukaryota</taxon>
        <taxon>Fungi</taxon>
        <taxon>Dikarya</taxon>
        <taxon>Ascomycota</taxon>
        <taxon>Pezizomycotina</taxon>
        <taxon>Dothideomycetes</taxon>
        <taxon>Dothideomycetidae</taxon>
        <taxon>Mycosphaerellales</taxon>
        <taxon>Extremaceae</taxon>
        <taxon>Vermiconidia</taxon>
    </lineage>
</organism>
<reference evidence="1" key="1">
    <citation type="submission" date="2023-07" db="EMBL/GenBank/DDBJ databases">
        <title>Black Yeasts Isolated from many extreme environments.</title>
        <authorList>
            <person name="Coleine C."/>
            <person name="Stajich J.E."/>
            <person name="Selbmann L."/>
        </authorList>
    </citation>
    <scope>NUCLEOTIDE SEQUENCE</scope>
    <source>
        <strain evidence="1">CCFEE 5714</strain>
    </source>
</reference>
<gene>
    <name evidence="1" type="ORF">LTR37_005469</name>
</gene>
<keyword evidence="2" id="KW-1185">Reference proteome</keyword>
<evidence type="ECO:0000313" key="2">
    <source>
        <dbReference type="Proteomes" id="UP001281147"/>
    </source>
</evidence>
<comment type="caution">
    <text evidence="1">The sequence shown here is derived from an EMBL/GenBank/DDBJ whole genome shotgun (WGS) entry which is preliminary data.</text>
</comment>
<dbReference type="Proteomes" id="UP001281147">
    <property type="component" value="Unassembled WGS sequence"/>
</dbReference>
<dbReference type="EMBL" id="JAUTXU010000034">
    <property type="protein sequence ID" value="KAK3718043.1"/>
    <property type="molecule type" value="Genomic_DNA"/>
</dbReference>
<evidence type="ECO:0000313" key="1">
    <source>
        <dbReference type="EMBL" id="KAK3718043.1"/>
    </source>
</evidence>
<name>A0ACC3NM82_9PEZI</name>
<accession>A0ACC3NM82</accession>
<proteinExistence type="predicted"/>
<protein>
    <submittedName>
        <fullName evidence="1">Uncharacterized protein</fullName>
    </submittedName>
</protein>